<keyword evidence="2" id="KW-1185">Reference proteome</keyword>
<reference evidence="3" key="1">
    <citation type="submission" date="2020-01" db="EMBL/GenBank/DDBJ databases">
        <authorList>
            <consortium name="DOE Joint Genome Institute"/>
            <person name="Haridas S."/>
            <person name="Albert R."/>
            <person name="Binder M."/>
            <person name="Bloem J."/>
            <person name="Labutti K."/>
            <person name="Salamov A."/>
            <person name="Andreopoulos B."/>
            <person name="Baker S.E."/>
            <person name="Barry K."/>
            <person name="Bills G."/>
            <person name="Bluhm B.H."/>
            <person name="Cannon C."/>
            <person name="Castanera R."/>
            <person name="Culley D.E."/>
            <person name="Daum C."/>
            <person name="Ezra D."/>
            <person name="Gonzalez J.B."/>
            <person name="Henrissat B."/>
            <person name="Kuo A."/>
            <person name="Liang C."/>
            <person name="Lipzen A."/>
            <person name="Lutzoni F."/>
            <person name="Magnuson J."/>
            <person name="Mondo S."/>
            <person name="Nolan M."/>
            <person name="Ohm R."/>
            <person name="Pangilinan J."/>
            <person name="Park H.-J."/>
            <person name="Ramirez L."/>
            <person name="Alfaro M."/>
            <person name="Sun H."/>
            <person name="Tritt A."/>
            <person name="Yoshinaga Y."/>
            <person name="Zwiers L.-H."/>
            <person name="Turgeon B.G."/>
            <person name="Goodwin S.B."/>
            <person name="Spatafora J.W."/>
            <person name="Crous P.W."/>
            <person name="Grigoriev I.V."/>
        </authorList>
    </citation>
    <scope>NUCLEOTIDE SEQUENCE</scope>
    <source>
        <strain evidence="3">CBS 342.82</strain>
    </source>
</reference>
<organism evidence="3">
    <name type="scientific">Dissoconium aciculare CBS 342.82</name>
    <dbReference type="NCBI Taxonomy" id="1314786"/>
    <lineage>
        <taxon>Eukaryota</taxon>
        <taxon>Fungi</taxon>
        <taxon>Dikarya</taxon>
        <taxon>Ascomycota</taxon>
        <taxon>Pezizomycotina</taxon>
        <taxon>Dothideomycetes</taxon>
        <taxon>Dothideomycetidae</taxon>
        <taxon>Mycosphaerellales</taxon>
        <taxon>Dissoconiaceae</taxon>
        <taxon>Dissoconium</taxon>
    </lineage>
</organism>
<reference evidence="3" key="2">
    <citation type="submission" date="2020-04" db="EMBL/GenBank/DDBJ databases">
        <authorList>
            <consortium name="NCBI Genome Project"/>
        </authorList>
    </citation>
    <scope>NUCLEOTIDE SEQUENCE</scope>
    <source>
        <strain evidence="3">CBS 342.82</strain>
    </source>
</reference>
<gene>
    <name evidence="3" type="ORF">K489DRAFT_396735</name>
</gene>
<dbReference type="CDD" id="cd18186">
    <property type="entry name" value="BTB_POZ_ZBTB_KLHL-like"/>
    <property type="match status" value="1"/>
</dbReference>
<evidence type="ECO:0008006" key="4">
    <source>
        <dbReference type="Google" id="ProtNLM"/>
    </source>
</evidence>
<dbReference type="PANTHER" id="PTHR47843:SF3">
    <property type="entry name" value="BTB DOMAIN-CONTAINING PROTEIN"/>
    <property type="match status" value="1"/>
</dbReference>
<protein>
    <recommendedName>
        <fullName evidence="4">BTB domain-containing protein</fullName>
    </recommendedName>
</protein>
<dbReference type="OrthoDB" id="3926209at2759"/>
<dbReference type="InterPro" id="IPR011333">
    <property type="entry name" value="SKP1/BTB/POZ_sf"/>
</dbReference>
<name>A0A6J3LWG0_9PEZI</name>
<accession>A0A6J3LWG0</accession>
<dbReference type="RefSeq" id="XP_033456013.1">
    <property type="nucleotide sequence ID" value="XM_033606885.1"/>
</dbReference>
<evidence type="ECO:0000256" key="1">
    <source>
        <dbReference type="SAM" id="MobiDB-lite"/>
    </source>
</evidence>
<dbReference type="PANTHER" id="PTHR47843">
    <property type="entry name" value="BTB DOMAIN-CONTAINING PROTEIN-RELATED"/>
    <property type="match status" value="1"/>
</dbReference>
<evidence type="ECO:0000313" key="3">
    <source>
        <dbReference type="RefSeq" id="XP_033456013.1"/>
    </source>
</evidence>
<dbReference type="Proteomes" id="UP000504637">
    <property type="component" value="Unplaced"/>
</dbReference>
<sequence length="268" mass="29678">MSEPEVEVVIEEDVAADEEMGEEADIGDETTAGGLGDIEPTAPEHVAFSDYLRSPIVELVIGPENEPTSLFAHQGLILRSPYFTEACQQFSDDAAGRRILLPDEDLAATSAVLEYLYRSEYFPAVTNKTSLEVDPSVPVKDDEGVGLLRHARVYTLAKKLGLPKLSSLAHRKIHLTSSNARGEIAYARYVYKETSPDDENVRKPIAAFWASRSYVLRHEAEQEFKKMCLEFPQFGFDVLSLVLDAQERTSQKGSAAGTAAGRKRQRQI</sequence>
<feature type="region of interest" description="Disordered" evidence="1">
    <location>
        <begin position="12"/>
        <end position="33"/>
    </location>
</feature>
<proteinExistence type="predicted"/>
<dbReference type="AlphaFoldDB" id="A0A6J3LWG0"/>
<evidence type="ECO:0000313" key="2">
    <source>
        <dbReference type="Proteomes" id="UP000504637"/>
    </source>
</evidence>
<dbReference type="GeneID" id="54364685"/>
<feature type="compositionally biased region" description="Acidic residues" evidence="1">
    <location>
        <begin position="12"/>
        <end position="28"/>
    </location>
</feature>
<reference evidence="3" key="3">
    <citation type="submission" date="2025-08" db="UniProtKB">
        <authorList>
            <consortium name="RefSeq"/>
        </authorList>
    </citation>
    <scope>IDENTIFICATION</scope>
    <source>
        <strain evidence="3">CBS 342.82</strain>
    </source>
</reference>
<dbReference type="Gene3D" id="3.30.710.10">
    <property type="entry name" value="Potassium Channel Kv1.1, Chain A"/>
    <property type="match status" value="1"/>
</dbReference>